<dbReference type="InterPro" id="IPR047548">
    <property type="entry name" value="Rcat_RBR_RNF14"/>
</dbReference>
<dbReference type="InterPro" id="IPR016135">
    <property type="entry name" value="UBQ-conjugating_enzyme/RWD"/>
</dbReference>
<keyword evidence="17" id="KW-1185">Reference proteome</keyword>
<evidence type="ECO:0000256" key="7">
    <source>
        <dbReference type="ARBA" id="ARBA00022771"/>
    </source>
</evidence>
<dbReference type="SMART" id="SM00591">
    <property type="entry name" value="RWD"/>
    <property type="match status" value="1"/>
</dbReference>
<dbReference type="Proteomes" id="UP001175261">
    <property type="component" value="Unassembled WGS sequence"/>
</dbReference>
<feature type="region of interest" description="Disordered" evidence="12">
    <location>
        <begin position="243"/>
        <end position="263"/>
    </location>
</feature>
<dbReference type="Pfam" id="PF22605">
    <property type="entry name" value="IBR_2"/>
    <property type="match status" value="1"/>
</dbReference>
<dbReference type="PROSITE" id="PS00518">
    <property type="entry name" value="ZF_RING_1"/>
    <property type="match status" value="1"/>
</dbReference>
<feature type="region of interest" description="Disordered" evidence="12">
    <location>
        <begin position="552"/>
        <end position="632"/>
    </location>
</feature>
<feature type="compositionally biased region" description="Gly residues" evidence="12">
    <location>
        <begin position="582"/>
        <end position="595"/>
    </location>
</feature>
<dbReference type="PANTHER" id="PTHR11685">
    <property type="entry name" value="RBR FAMILY RING FINGER AND IBR DOMAIN-CONTAINING"/>
    <property type="match status" value="1"/>
</dbReference>
<accession>A0AA39LCM7</accession>
<keyword evidence="4" id="KW-0808">Transferase</keyword>
<protein>
    <recommendedName>
        <fullName evidence="3">RBR-type E3 ubiquitin transferase</fullName>
        <ecNumber evidence="3">2.3.2.31</ecNumber>
    </recommendedName>
</protein>
<feature type="compositionally biased region" description="Basic and acidic residues" evidence="12">
    <location>
        <begin position="336"/>
        <end position="355"/>
    </location>
</feature>
<feature type="region of interest" description="Disordered" evidence="12">
    <location>
        <begin position="308"/>
        <end position="355"/>
    </location>
</feature>
<feature type="domain" description="RING-type" evidence="13">
    <location>
        <begin position="190"/>
        <end position="235"/>
    </location>
</feature>
<dbReference type="PROSITE" id="PS50908">
    <property type="entry name" value="RWD"/>
    <property type="match status" value="1"/>
</dbReference>
<dbReference type="InterPro" id="IPR002867">
    <property type="entry name" value="IBR_dom"/>
</dbReference>
<evidence type="ECO:0000256" key="5">
    <source>
        <dbReference type="ARBA" id="ARBA00022723"/>
    </source>
</evidence>
<evidence type="ECO:0000256" key="11">
    <source>
        <dbReference type="PROSITE-ProRule" id="PRU00175"/>
    </source>
</evidence>
<feature type="compositionally biased region" description="Acidic residues" evidence="12">
    <location>
        <begin position="324"/>
        <end position="335"/>
    </location>
</feature>
<comment type="pathway">
    <text evidence="2">Protein modification; protein ubiquitination.</text>
</comment>
<evidence type="ECO:0000256" key="10">
    <source>
        <dbReference type="ARBA" id="ARBA00044508"/>
    </source>
</evidence>
<organism evidence="16 17">
    <name type="scientific">Sarocladium strictum</name>
    <name type="common">Black bundle disease fungus</name>
    <name type="synonym">Acremonium strictum</name>
    <dbReference type="NCBI Taxonomy" id="5046"/>
    <lineage>
        <taxon>Eukaryota</taxon>
        <taxon>Fungi</taxon>
        <taxon>Dikarya</taxon>
        <taxon>Ascomycota</taxon>
        <taxon>Pezizomycotina</taxon>
        <taxon>Sordariomycetes</taxon>
        <taxon>Hypocreomycetidae</taxon>
        <taxon>Hypocreales</taxon>
        <taxon>Sarocladiaceae</taxon>
        <taxon>Sarocladium</taxon>
    </lineage>
</organism>
<dbReference type="InterPro" id="IPR013083">
    <property type="entry name" value="Znf_RING/FYVE/PHD"/>
</dbReference>
<dbReference type="GO" id="GO:0061630">
    <property type="term" value="F:ubiquitin protein ligase activity"/>
    <property type="evidence" value="ECO:0007669"/>
    <property type="project" value="UniProtKB-EC"/>
</dbReference>
<feature type="compositionally biased region" description="Basic residues" evidence="12">
    <location>
        <begin position="596"/>
        <end position="615"/>
    </location>
</feature>
<dbReference type="InterPro" id="IPR031127">
    <property type="entry name" value="E3_UB_ligase_RBR"/>
</dbReference>
<dbReference type="EMBL" id="JAPDFR010000001">
    <property type="protein sequence ID" value="KAK0392388.1"/>
    <property type="molecule type" value="Genomic_DNA"/>
</dbReference>
<comment type="caution">
    <text evidence="16">The sequence shown here is derived from an EMBL/GenBank/DDBJ whole genome shotgun (WGS) entry which is preliminary data.</text>
</comment>
<comment type="catalytic activity">
    <reaction evidence="1">
        <text>[E2 ubiquitin-conjugating enzyme]-S-ubiquitinyl-L-cysteine + [acceptor protein]-L-lysine = [E2 ubiquitin-conjugating enzyme]-L-cysteine + [acceptor protein]-N(6)-ubiquitinyl-L-lysine.</text>
        <dbReference type="EC" id="2.3.2.31"/>
    </reaction>
</comment>
<feature type="compositionally biased region" description="Basic residues" evidence="12">
    <location>
        <begin position="572"/>
        <end position="581"/>
    </location>
</feature>
<feature type="region of interest" description="Disordered" evidence="12">
    <location>
        <begin position="45"/>
        <end position="76"/>
    </location>
</feature>
<keyword evidence="8" id="KW-0833">Ubl conjugation pathway</keyword>
<dbReference type="Gene3D" id="3.10.110.10">
    <property type="entry name" value="Ubiquitin Conjugating Enzyme"/>
    <property type="match status" value="1"/>
</dbReference>
<dbReference type="EC" id="2.3.2.31" evidence="3"/>
<evidence type="ECO:0000256" key="3">
    <source>
        <dbReference type="ARBA" id="ARBA00012251"/>
    </source>
</evidence>
<dbReference type="InterPro" id="IPR044066">
    <property type="entry name" value="TRIAD_supradom"/>
</dbReference>
<proteinExistence type="inferred from homology"/>
<dbReference type="CDD" id="cd23820">
    <property type="entry name" value="RWD_RNF14"/>
    <property type="match status" value="1"/>
</dbReference>
<dbReference type="InterPro" id="IPR001841">
    <property type="entry name" value="Znf_RING"/>
</dbReference>
<name>A0AA39LCM7_SARSR</name>
<dbReference type="Pfam" id="PF01485">
    <property type="entry name" value="IBR"/>
    <property type="match status" value="1"/>
</dbReference>
<feature type="region of interest" description="Disordered" evidence="12">
    <location>
        <begin position="515"/>
        <end position="538"/>
    </location>
</feature>
<evidence type="ECO:0000256" key="2">
    <source>
        <dbReference type="ARBA" id="ARBA00004906"/>
    </source>
</evidence>
<evidence type="ECO:0000259" key="14">
    <source>
        <dbReference type="PROSITE" id="PS50908"/>
    </source>
</evidence>
<dbReference type="Gene3D" id="1.20.120.1750">
    <property type="match status" value="1"/>
</dbReference>
<dbReference type="Gene3D" id="3.30.40.10">
    <property type="entry name" value="Zinc/RING finger domain, C3HC4 (zinc finger)"/>
    <property type="match status" value="1"/>
</dbReference>
<dbReference type="PROSITE" id="PS51873">
    <property type="entry name" value="TRIAD"/>
    <property type="match status" value="1"/>
</dbReference>
<dbReference type="SUPFAM" id="SSF57850">
    <property type="entry name" value="RING/U-box"/>
    <property type="match status" value="2"/>
</dbReference>
<dbReference type="GO" id="GO:0016567">
    <property type="term" value="P:protein ubiquitination"/>
    <property type="evidence" value="ECO:0007669"/>
    <property type="project" value="InterPro"/>
</dbReference>
<evidence type="ECO:0000256" key="4">
    <source>
        <dbReference type="ARBA" id="ARBA00022679"/>
    </source>
</evidence>
<keyword evidence="5" id="KW-0479">Metal-binding</keyword>
<dbReference type="SUPFAM" id="SSF54495">
    <property type="entry name" value="UBC-like"/>
    <property type="match status" value="1"/>
</dbReference>
<dbReference type="AlphaFoldDB" id="A0AA39LCM7"/>
<feature type="domain" description="RING-type" evidence="15">
    <location>
        <begin position="186"/>
        <end position="470"/>
    </location>
</feature>
<keyword evidence="9" id="KW-0862">Zinc</keyword>
<evidence type="ECO:0000313" key="16">
    <source>
        <dbReference type="EMBL" id="KAK0392388.1"/>
    </source>
</evidence>
<dbReference type="PROSITE" id="PS50089">
    <property type="entry name" value="ZF_RING_2"/>
    <property type="match status" value="1"/>
</dbReference>
<evidence type="ECO:0000313" key="17">
    <source>
        <dbReference type="Proteomes" id="UP001175261"/>
    </source>
</evidence>
<dbReference type="InterPro" id="IPR006575">
    <property type="entry name" value="RWD_dom"/>
</dbReference>
<evidence type="ECO:0000256" key="1">
    <source>
        <dbReference type="ARBA" id="ARBA00001798"/>
    </source>
</evidence>
<evidence type="ECO:0000256" key="9">
    <source>
        <dbReference type="ARBA" id="ARBA00022833"/>
    </source>
</evidence>
<evidence type="ECO:0000259" key="15">
    <source>
        <dbReference type="PROSITE" id="PS51873"/>
    </source>
</evidence>
<keyword evidence="7 11" id="KW-0863">Zinc-finger</keyword>
<dbReference type="InterPro" id="IPR054694">
    <property type="entry name" value="Parkin-like_IBR"/>
</dbReference>
<gene>
    <name evidence="16" type="ORF">NLU13_1883</name>
</gene>
<feature type="domain" description="RWD" evidence="14">
    <location>
        <begin position="11"/>
        <end position="151"/>
    </location>
</feature>
<sequence length="682" mass="76022">MDTLDDDLRSTELESLKAIYPEIHQPLPDDPFTFQIELPVAPADPVTVTFPPPSGVTVNNAPGRRGDGPVGPEEDSLQLSHLPSIVLRIALPEGYPQQKPPTVEVATNPRWLPRETLQRLQDEAPRLWEEFGRDMVAYTYIDHVQRAADDVFGAATDEGVLVIDAQHKLALLDHDIKAKKEAFEKETFDCGVCLDPKKGSKCHKMLDCGHIFCLQCLEDFYNDAIQEGRLLSVRCLAPNCAKERSTPAHPAKPGSRPKKPKTYISPSELLQIGLSEDAVKRYVALMYKTELETDKNTIYCPRPSCNGAARSKRHRKPDGFELNDISDVDSDEEEKENSHETEASEQQPRRDQKPYDPSELLAICDDCGFAFCSRCYHSWHGEFTYCRPKVDNGDITAEEKASLEYLKLHTSPCPTCSAPAQKTHGCNHMICSRCDTHFCYLCSAWLDPTNPYRHYNIQPNGKVTSCYMRLWELEDGDGDEVGLGFAGGLIQRLDQAQPEPPVPVVAMGDPVLDGTRPNNVAGLDNGEQEAVNDPPPPAVAREAPLVLRIMEQRPRPAPPPPAQDIQPAGARGRGHHRRARGGRGQGNPRGAGVMRGRGRGAHHPGAAHHERRHQRRPDVIQEADADQRRGPDGERIRLPIALNEALDEEQEAWVRRFVEMALLDAEDEIDGDSDDDINFIIR</sequence>
<dbReference type="GO" id="GO:0008270">
    <property type="term" value="F:zinc ion binding"/>
    <property type="evidence" value="ECO:0007669"/>
    <property type="project" value="UniProtKB-KW"/>
</dbReference>
<evidence type="ECO:0000256" key="8">
    <source>
        <dbReference type="ARBA" id="ARBA00022786"/>
    </source>
</evidence>
<dbReference type="FunFam" id="3.30.40.10:FF:000416">
    <property type="entry name" value="RBR-type E3 ubiquitin transferase"/>
    <property type="match status" value="1"/>
</dbReference>
<evidence type="ECO:0000259" key="13">
    <source>
        <dbReference type="PROSITE" id="PS50089"/>
    </source>
</evidence>
<evidence type="ECO:0000256" key="12">
    <source>
        <dbReference type="SAM" id="MobiDB-lite"/>
    </source>
</evidence>
<dbReference type="CDD" id="cd20354">
    <property type="entry name" value="Rcat_RBR_RNF14"/>
    <property type="match status" value="1"/>
</dbReference>
<keyword evidence="6" id="KW-0677">Repeat</keyword>
<evidence type="ECO:0000256" key="6">
    <source>
        <dbReference type="ARBA" id="ARBA00022737"/>
    </source>
</evidence>
<dbReference type="CDD" id="cd23134">
    <property type="entry name" value="RING-HC_ITT1-like"/>
    <property type="match status" value="1"/>
</dbReference>
<dbReference type="Pfam" id="PF05773">
    <property type="entry name" value="RWD"/>
    <property type="match status" value="1"/>
</dbReference>
<reference evidence="16" key="1">
    <citation type="submission" date="2022-10" db="EMBL/GenBank/DDBJ databases">
        <title>Determination and structural analysis of whole genome sequence of Sarocladium strictum F4-1.</title>
        <authorList>
            <person name="Hu L."/>
            <person name="Jiang Y."/>
        </authorList>
    </citation>
    <scope>NUCLEOTIDE SEQUENCE</scope>
    <source>
        <strain evidence="16">F4-1</strain>
    </source>
</reference>
<comment type="similarity">
    <text evidence="10">Belongs to the RBR family. RNF14 subfamily.</text>
</comment>
<dbReference type="SMART" id="SM00647">
    <property type="entry name" value="IBR"/>
    <property type="match status" value="2"/>
</dbReference>
<dbReference type="InterPro" id="IPR017907">
    <property type="entry name" value="Znf_RING_CS"/>
</dbReference>